<reference evidence="1 2" key="1">
    <citation type="journal article" date="2016" name="Nat. Commun.">
        <title>Thousands of microbial genomes shed light on interconnected biogeochemical processes in an aquifer system.</title>
        <authorList>
            <person name="Anantharaman K."/>
            <person name="Brown C.T."/>
            <person name="Hug L.A."/>
            <person name="Sharon I."/>
            <person name="Castelle C.J."/>
            <person name="Probst A.J."/>
            <person name="Thomas B.C."/>
            <person name="Singh A."/>
            <person name="Wilkins M.J."/>
            <person name="Karaoz U."/>
            <person name="Brodie E.L."/>
            <person name="Williams K.H."/>
            <person name="Hubbard S.S."/>
            <person name="Banfield J.F."/>
        </authorList>
    </citation>
    <scope>NUCLEOTIDE SEQUENCE [LARGE SCALE GENOMIC DNA]</scope>
</reference>
<evidence type="ECO:0000313" key="2">
    <source>
        <dbReference type="Proteomes" id="UP000176648"/>
    </source>
</evidence>
<dbReference type="AlphaFoldDB" id="A0A1G2C5M4"/>
<sequence length="132" mass="14927">MPMGKELIPTIQFGSKRLRHAVGERGYTHCSIWMLHAAGGGWEEEIEEGSPDDVNCWLCRKEGGLLRPKVGECLTATLPGRKVHFVMHPTKKRGREQYETPCSLAFTKNPEAVKMRPYSEVTCGHCMRFSHV</sequence>
<organism evidence="1 2">
    <name type="scientific">Candidatus Liptonbacteria bacterium GWB1_49_6</name>
    <dbReference type="NCBI Taxonomy" id="1798644"/>
    <lineage>
        <taxon>Bacteria</taxon>
        <taxon>Candidatus Liptoniibacteriota</taxon>
    </lineage>
</organism>
<gene>
    <name evidence="1" type="ORF">A2122_00915</name>
</gene>
<dbReference type="Proteomes" id="UP000176648">
    <property type="component" value="Unassembled WGS sequence"/>
</dbReference>
<comment type="caution">
    <text evidence="1">The sequence shown here is derived from an EMBL/GenBank/DDBJ whole genome shotgun (WGS) entry which is preliminary data.</text>
</comment>
<dbReference type="EMBL" id="MHKU01000025">
    <property type="protein sequence ID" value="OGY96688.1"/>
    <property type="molecule type" value="Genomic_DNA"/>
</dbReference>
<name>A0A1G2C5M4_9BACT</name>
<accession>A0A1G2C5M4</accession>
<proteinExistence type="predicted"/>
<dbReference type="STRING" id="1798644.A2122_00915"/>
<evidence type="ECO:0000313" key="1">
    <source>
        <dbReference type="EMBL" id="OGY96688.1"/>
    </source>
</evidence>
<protein>
    <submittedName>
        <fullName evidence="1">Uncharacterized protein</fullName>
    </submittedName>
</protein>